<dbReference type="GO" id="GO:0051539">
    <property type="term" value="F:4 iron, 4 sulfur cluster binding"/>
    <property type="evidence" value="ECO:0007669"/>
    <property type="project" value="UniProtKB-KW"/>
</dbReference>
<organism evidence="8 9">
    <name type="scientific">Flavimobilis marinus</name>
    <dbReference type="NCBI Taxonomy" id="285351"/>
    <lineage>
        <taxon>Bacteria</taxon>
        <taxon>Bacillati</taxon>
        <taxon>Actinomycetota</taxon>
        <taxon>Actinomycetes</taxon>
        <taxon>Micrococcales</taxon>
        <taxon>Jonesiaceae</taxon>
        <taxon>Flavimobilis</taxon>
    </lineage>
</organism>
<dbReference type="Proteomes" id="UP000198520">
    <property type="component" value="Unassembled WGS sequence"/>
</dbReference>
<keyword evidence="6" id="KW-0411">Iron-sulfur</keyword>
<keyword evidence="8" id="KW-0456">Lyase</keyword>
<dbReference type="SFLD" id="SFLDS00029">
    <property type="entry name" value="Radical_SAM"/>
    <property type="match status" value="1"/>
</dbReference>
<dbReference type="AlphaFoldDB" id="A0A1I2GYI4"/>
<evidence type="ECO:0000256" key="6">
    <source>
        <dbReference type="ARBA" id="ARBA00023014"/>
    </source>
</evidence>
<evidence type="ECO:0000256" key="4">
    <source>
        <dbReference type="ARBA" id="ARBA00022723"/>
    </source>
</evidence>
<dbReference type="InterPro" id="IPR058240">
    <property type="entry name" value="rSAM_sf"/>
</dbReference>
<dbReference type="SUPFAM" id="SSF102114">
    <property type="entry name" value="Radical SAM enzymes"/>
    <property type="match status" value="1"/>
</dbReference>
<sequence length="222" mass="23819">MSLAAGADTLTVAGLEPFSSCDWPGHLVATVFLQGCPWQCGYCHNVSIIDPRAPGEMSWAEVRAVLERRRGLLDGVVFSGGEPTRQAGLAAAMREVRELGYGVALHTGGAYPRRLAEVLPLVDWVGLDIKAPEAKFAAVTGVANSAKPAFESLRIVLDSGVPLQVRTTLDPTILDDGDVLALRAQLTEAGVRDYVVQSVRTEGASEEFAERLTTYRREQALA</sequence>
<dbReference type="PANTHER" id="PTHR30352">
    <property type="entry name" value="PYRUVATE FORMATE-LYASE-ACTIVATING ENZYME"/>
    <property type="match status" value="1"/>
</dbReference>
<keyword evidence="9" id="KW-1185">Reference proteome</keyword>
<dbReference type="PROSITE" id="PS51918">
    <property type="entry name" value="RADICAL_SAM"/>
    <property type="match status" value="1"/>
</dbReference>
<dbReference type="InterPro" id="IPR012840">
    <property type="entry name" value="NrdG2"/>
</dbReference>
<dbReference type="OrthoDB" id="9782387at2"/>
<keyword evidence="3" id="KW-0949">S-adenosyl-L-methionine</keyword>
<dbReference type="InterPro" id="IPR034457">
    <property type="entry name" value="Organic_radical-activating"/>
</dbReference>
<accession>A0A1I2GYI4</accession>
<feature type="domain" description="Radical SAM core" evidence="7">
    <location>
        <begin position="23"/>
        <end position="222"/>
    </location>
</feature>
<protein>
    <submittedName>
        <fullName evidence="8">Pyruvate formate lyase activating enzyme</fullName>
    </submittedName>
</protein>
<dbReference type="PANTHER" id="PTHR30352:SF13">
    <property type="entry name" value="GLYCYL-RADICAL ENZYME ACTIVATING ENZYME YJJW-RELATED"/>
    <property type="match status" value="1"/>
</dbReference>
<proteinExistence type="predicted"/>
<dbReference type="GO" id="GO:0046872">
    <property type="term" value="F:metal ion binding"/>
    <property type="evidence" value="ECO:0007669"/>
    <property type="project" value="UniProtKB-KW"/>
</dbReference>
<gene>
    <name evidence="8" type="ORF">SAMN04488035_2066</name>
</gene>
<evidence type="ECO:0000259" key="7">
    <source>
        <dbReference type="PROSITE" id="PS51918"/>
    </source>
</evidence>
<dbReference type="Pfam" id="PF04055">
    <property type="entry name" value="Radical_SAM"/>
    <property type="match status" value="1"/>
</dbReference>
<dbReference type="InterPro" id="IPR013785">
    <property type="entry name" value="Aldolase_TIM"/>
</dbReference>
<evidence type="ECO:0000256" key="5">
    <source>
        <dbReference type="ARBA" id="ARBA00023004"/>
    </source>
</evidence>
<reference evidence="9" key="1">
    <citation type="submission" date="2016-10" db="EMBL/GenBank/DDBJ databases">
        <authorList>
            <person name="Varghese N."/>
            <person name="Submissions S."/>
        </authorList>
    </citation>
    <scope>NUCLEOTIDE SEQUENCE [LARGE SCALE GENOMIC DNA]</scope>
    <source>
        <strain evidence="9">DSM 19083</strain>
    </source>
</reference>
<evidence type="ECO:0000256" key="1">
    <source>
        <dbReference type="ARBA" id="ARBA00001966"/>
    </source>
</evidence>
<dbReference type="STRING" id="285351.SAMN04488035_2066"/>
<keyword evidence="8" id="KW-0670">Pyruvate</keyword>
<dbReference type="InterPro" id="IPR007197">
    <property type="entry name" value="rSAM"/>
</dbReference>
<comment type="cofactor">
    <cofactor evidence="1">
        <name>[4Fe-4S] cluster</name>
        <dbReference type="ChEBI" id="CHEBI:49883"/>
    </cofactor>
</comment>
<evidence type="ECO:0000256" key="3">
    <source>
        <dbReference type="ARBA" id="ARBA00022691"/>
    </source>
</evidence>
<name>A0A1I2GYI4_9MICO</name>
<dbReference type="SFLD" id="SFLDG01094">
    <property type="entry name" value="Uncharacterised_Radical_SAM_Su"/>
    <property type="match status" value="1"/>
</dbReference>
<evidence type="ECO:0000256" key="2">
    <source>
        <dbReference type="ARBA" id="ARBA00022485"/>
    </source>
</evidence>
<evidence type="ECO:0000313" key="8">
    <source>
        <dbReference type="EMBL" id="SFF22318.1"/>
    </source>
</evidence>
<evidence type="ECO:0000313" key="9">
    <source>
        <dbReference type="Proteomes" id="UP000198520"/>
    </source>
</evidence>
<dbReference type="GO" id="GO:0016829">
    <property type="term" value="F:lyase activity"/>
    <property type="evidence" value="ECO:0007669"/>
    <property type="project" value="UniProtKB-KW"/>
</dbReference>
<keyword evidence="2" id="KW-0004">4Fe-4S</keyword>
<dbReference type="Gene3D" id="3.20.20.70">
    <property type="entry name" value="Aldolase class I"/>
    <property type="match status" value="1"/>
</dbReference>
<keyword evidence="5" id="KW-0408">Iron</keyword>
<dbReference type="EMBL" id="FONZ01000003">
    <property type="protein sequence ID" value="SFF22318.1"/>
    <property type="molecule type" value="Genomic_DNA"/>
</dbReference>
<dbReference type="RefSeq" id="WP_093378201.1">
    <property type="nucleotide sequence ID" value="NZ_BNAN01000003.1"/>
</dbReference>
<keyword evidence="4" id="KW-0479">Metal-binding</keyword>
<dbReference type="NCBIfam" id="TIGR02495">
    <property type="entry name" value="NrdG2"/>
    <property type="match status" value="1"/>
</dbReference>
<dbReference type="CDD" id="cd01335">
    <property type="entry name" value="Radical_SAM"/>
    <property type="match status" value="1"/>
</dbReference>